<feature type="compositionally biased region" description="Low complexity" evidence="1">
    <location>
        <begin position="1"/>
        <end position="16"/>
    </location>
</feature>
<accession>A0A9P7EA39</accession>
<evidence type="ECO:0000256" key="1">
    <source>
        <dbReference type="SAM" id="MobiDB-lite"/>
    </source>
</evidence>
<protein>
    <submittedName>
        <fullName evidence="2">Uncharacterized protein</fullName>
    </submittedName>
</protein>
<dbReference type="Proteomes" id="UP000807769">
    <property type="component" value="Unassembled WGS sequence"/>
</dbReference>
<dbReference type="EMBL" id="JABBWG010000019">
    <property type="protein sequence ID" value="KAG1815251.1"/>
    <property type="molecule type" value="Genomic_DNA"/>
</dbReference>
<sequence length="301" mass="33725">MTSTIPFPTSSTPSTSGIMSEPQPVNPKHSELSMVTCNPLTYQVCDFVYDNFPSTSFLDTAELFYETRAGYRHFLVYCNADSTESYENPLITATSRTLIADIHALVRQFSIVDIPKPSQILGALLPRVLIKDSVSSDPWFRVLRIWSEIEEFSESESFDGHKRSIVEHTLNILLFPDLHMGFKMPKSLSLRTSESTPATEAVHELSLVSTTPSLPVPGTPFAVPSPLHLQLHVITRLSFNEQGQITYHRDVWDMRDVIGLVPGMRIAQWILGRAGAWGLSWIAKRLRSQPHGTSLITSAKR</sequence>
<feature type="region of interest" description="Disordered" evidence="1">
    <location>
        <begin position="1"/>
        <end position="27"/>
    </location>
</feature>
<comment type="caution">
    <text evidence="2">The sequence shown here is derived from an EMBL/GenBank/DDBJ whole genome shotgun (WGS) entry which is preliminary data.</text>
</comment>
<organism evidence="2 3">
    <name type="scientific">Suillus subaureus</name>
    <dbReference type="NCBI Taxonomy" id="48587"/>
    <lineage>
        <taxon>Eukaryota</taxon>
        <taxon>Fungi</taxon>
        <taxon>Dikarya</taxon>
        <taxon>Basidiomycota</taxon>
        <taxon>Agaricomycotina</taxon>
        <taxon>Agaricomycetes</taxon>
        <taxon>Agaricomycetidae</taxon>
        <taxon>Boletales</taxon>
        <taxon>Suillineae</taxon>
        <taxon>Suillaceae</taxon>
        <taxon>Suillus</taxon>
    </lineage>
</organism>
<dbReference type="AlphaFoldDB" id="A0A9P7EA39"/>
<gene>
    <name evidence="2" type="ORF">BJ212DRAFT_1481771</name>
</gene>
<dbReference type="GeneID" id="64634331"/>
<reference evidence="2" key="1">
    <citation type="journal article" date="2020" name="New Phytol.">
        <title>Comparative genomics reveals dynamic genome evolution in host specialist ectomycorrhizal fungi.</title>
        <authorList>
            <person name="Lofgren L.A."/>
            <person name="Nguyen N.H."/>
            <person name="Vilgalys R."/>
            <person name="Ruytinx J."/>
            <person name="Liao H.L."/>
            <person name="Branco S."/>
            <person name="Kuo A."/>
            <person name="LaButti K."/>
            <person name="Lipzen A."/>
            <person name="Andreopoulos W."/>
            <person name="Pangilinan J."/>
            <person name="Riley R."/>
            <person name="Hundley H."/>
            <person name="Na H."/>
            <person name="Barry K."/>
            <person name="Grigoriev I.V."/>
            <person name="Stajich J.E."/>
            <person name="Kennedy P.G."/>
        </authorList>
    </citation>
    <scope>NUCLEOTIDE SEQUENCE</scope>
    <source>
        <strain evidence="2">MN1</strain>
    </source>
</reference>
<name>A0A9P7EA39_9AGAM</name>
<evidence type="ECO:0000313" key="3">
    <source>
        <dbReference type="Proteomes" id="UP000807769"/>
    </source>
</evidence>
<dbReference type="OrthoDB" id="9995831at2759"/>
<keyword evidence="3" id="KW-1185">Reference proteome</keyword>
<evidence type="ECO:0000313" key="2">
    <source>
        <dbReference type="EMBL" id="KAG1815251.1"/>
    </source>
</evidence>
<dbReference type="RefSeq" id="XP_041192388.1">
    <property type="nucleotide sequence ID" value="XM_041340315.1"/>
</dbReference>
<proteinExistence type="predicted"/>